<dbReference type="PANTHER" id="PTHR11686:SF9">
    <property type="entry name" value="RE13973P"/>
    <property type="match status" value="1"/>
</dbReference>
<evidence type="ECO:0000313" key="11">
    <source>
        <dbReference type="Proteomes" id="UP000009328"/>
    </source>
</evidence>
<dbReference type="Pfam" id="PF01019">
    <property type="entry name" value="G_glu_transpept"/>
    <property type="match status" value="1"/>
</dbReference>
<feature type="transmembrane region" description="Helical" evidence="9">
    <location>
        <begin position="30"/>
        <end position="48"/>
    </location>
</feature>
<comment type="pathway">
    <text evidence="3 8">Sulfur metabolism; glutathione metabolism.</text>
</comment>
<comment type="catalytic activity">
    <reaction evidence="2 8">
        <text>glutathione + H2O = L-cysteinylglycine + L-glutamate</text>
        <dbReference type="Rhea" id="RHEA:28807"/>
        <dbReference type="ChEBI" id="CHEBI:15377"/>
        <dbReference type="ChEBI" id="CHEBI:29985"/>
        <dbReference type="ChEBI" id="CHEBI:57925"/>
        <dbReference type="ChEBI" id="CHEBI:61694"/>
        <dbReference type="EC" id="3.4.19.13"/>
    </reaction>
</comment>
<accession>K0KKT7</accession>
<evidence type="ECO:0000256" key="1">
    <source>
        <dbReference type="ARBA" id="ARBA00001049"/>
    </source>
</evidence>
<dbReference type="FunCoup" id="K0KKT7">
    <property type="interactions" value="185"/>
</dbReference>
<evidence type="ECO:0000256" key="4">
    <source>
        <dbReference type="ARBA" id="ARBA00009381"/>
    </source>
</evidence>
<feature type="binding site" evidence="7">
    <location>
        <position position="163"/>
    </location>
    <ligand>
        <name>L-glutamate</name>
        <dbReference type="ChEBI" id="CHEBI:29985"/>
    </ligand>
</feature>
<proteinExistence type="inferred from homology"/>
<evidence type="ECO:0000256" key="9">
    <source>
        <dbReference type="SAM" id="Phobius"/>
    </source>
</evidence>
<dbReference type="EMBL" id="CAIF01000028">
    <property type="protein sequence ID" value="CCH41728.1"/>
    <property type="molecule type" value="Genomic_DNA"/>
</dbReference>
<protein>
    <recommendedName>
        <fullName evidence="8">Glutathione hydrolase</fullName>
        <ecNumber evidence="8">2.3.2.2</ecNumber>
        <ecNumber evidence="8">3.4.19.13</ecNumber>
    </recommendedName>
    <alternativeName>
        <fullName evidence="8">Gamma-glutamyltransferase</fullName>
    </alternativeName>
    <alternativeName>
        <fullName evidence="8">Gamma-glutamyltranspeptidase</fullName>
    </alternativeName>
</protein>
<dbReference type="InterPro" id="IPR029055">
    <property type="entry name" value="Ntn_hydrolases_N"/>
</dbReference>
<dbReference type="UniPathway" id="UPA00204"/>
<dbReference type="GO" id="GO:0103068">
    <property type="term" value="F:leukotriene C4 gamma-glutamyl transferase activity"/>
    <property type="evidence" value="ECO:0007669"/>
    <property type="project" value="UniProtKB-EC"/>
</dbReference>
<dbReference type="PRINTS" id="PR01210">
    <property type="entry name" value="GGTRANSPTASE"/>
</dbReference>
<comment type="catalytic activity">
    <reaction evidence="5 8">
        <text>an N-terminal (5-L-glutamyl)-[peptide] + an alpha-amino acid = 5-L-glutamyl amino acid + an N-terminal L-alpha-aminoacyl-[peptide]</text>
        <dbReference type="Rhea" id="RHEA:23904"/>
        <dbReference type="Rhea" id="RHEA-COMP:9780"/>
        <dbReference type="Rhea" id="RHEA-COMP:9795"/>
        <dbReference type="ChEBI" id="CHEBI:77644"/>
        <dbReference type="ChEBI" id="CHEBI:78597"/>
        <dbReference type="ChEBI" id="CHEBI:78599"/>
        <dbReference type="ChEBI" id="CHEBI:78608"/>
        <dbReference type="EC" id="2.3.2.2"/>
    </reaction>
</comment>
<evidence type="ECO:0000256" key="7">
    <source>
        <dbReference type="PIRSR" id="PIRSR600101-2"/>
    </source>
</evidence>
<dbReference type="Gene3D" id="3.60.20.40">
    <property type="match status" value="1"/>
</dbReference>
<dbReference type="HOGENOM" id="CLU_014813_4_1_1"/>
<comment type="caution">
    <text evidence="10">The sequence shown here is derived from an EMBL/GenBank/DDBJ whole genome shotgun (WGS) entry which is preliminary data.</text>
</comment>
<dbReference type="EC" id="2.3.2.2" evidence="8"/>
<keyword evidence="8" id="KW-0378">Hydrolase</keyword>
<sequence>MMSFDGYTVVDEKGFTTNHRVKRRQRTNKIFKSSLITIGALLLLHMILTSYQQIFSNEQLNIYKLHRSAPGRGIDLNPLKRYNDLDPDPKHLHKSMYGGVSSDLPICSELGVEILKKGGYAADAAVTVGLCIGLINSFNSGIGGGGYIVSKRYEEDPISIDAREKAPLGAYKEIFKGKEYLSKVGGLAAGIPGEIKGLYTLFSTQGSGKITWKEVIDPVIKLADEGWNVSTVLAAAIAADQDYFRDHSSYWPFVFKEDSSDDIVQYGDHVRIPELANTFRLIAENGSDAIFYDPEGPIASNLIKAANDKGGIFTKQDFLDYNVEVKPALKTEYLGNDVYTCAGSCSGPALISGLNILNHFGYHQGGDMNSVSTHRLIETFKWVASARSRLGDFNGKVKEVISKEWAEKAVQQIKENQTLHSWADYNPAFEINDPHGTTHISIVDQHHNAVSFTSTVNLLFGSLVRDPVTGIILNNQMDDFSVPGIPNAFGVQPSIYNFVRPGKRPLSATVPTIVVNELGKPDLVIGAAGGSRIITTVLQAIVRIYSYSMPILETVSYPRLHHQLLPNYIEHEEHIGNDIIESLKSKGHKTLLQPPKTVLNAIRRWEAEYHAVSDYWRKRGESSVV</sequence>
<comment type="function">
    <text evidence="8">Cleaves the gamma-glutamyl peptide bond of glutathione and glutathione conjugates.</text>
</comment>
<feature type="binding site" evidence="7">
    <location>
        <begin position="455"/>
        <end position="457"/>
    </location>
    <ligand>
        <name>L-glutamate</name>
        <dbReference type="ChEBI" id="CHEBI:29985"/>
    </ligand>
</feature>
<dbReference type="GO" id="GO:0005886">
    <property type="term" value="C:plasma membrane"/>
    <property type="evidence" value="ECO:0007669"/>
    <property type="project" value="TreeGrafter"/>
</dbReference>
<dbReference type="InterPro" id="IPR043138">
    <property type="entry name" value="GGT_lsub"/>
</dbReference>
<keyword evidence="11" id="KW-1185">Reference proteome</keyword>
<keyword evidence="9" id="KW-1133">Transmembrane helix</keyword>
<keyword evidence="9" id="KW-0472">Membrane</keyword>
<evidence type="ECO:0000256" key="8">
    <source>
        <dbReference type="RuleBase" id="RU368068"/>
    </source>
</evidence>
<evidence type="ECO:0000256" key="6">
    <source>
        <dbReference type="PIRSR" id="PIRSR600101-1"/>
    </source>
</evidence>
<dbReference type="InterPro" id="IPR000101">
    <property type="entry name" value="GGT_peptidase"/>
</dbReference>
<evidence type="ECO:0000313" key="10">
    <source>
        <dbReference type="EMBL" id="CCH41728.1"/>
    </source>
</evidence>
<dbReference type="FunFam" id="3.60.20.40:FF:000001">
    <property type="entry name" value="Gamma-glutamyltranspeptidase 1"/>
    <property type="match status" value="1"/>
</dbReference>
<dbReference type="GO" id="GO:0000324">
    <property type="term" value="C:fungal-type vacuole"/>
    <property type="evidence" value="ECO:0007669"/>
    <property type="project" value="TreeGrafter"/>
</dbReference>
<name>K0KKT7_WICCF</name>
<gene>
    <name evidence="10" type="ORF">BN7_1268a</name>
</gene>
<keyword evidence="8" id="KW-0808">Transferase</keyword>
<dbReference type="STRING" id="1206466.K0KKT7"/>
<dbReference type="MEROPS" id="T03.012"/>
<reference evidence="10 11" key="1">
    <citation type="journal article" date="2012" name="Eukaryot. Cell">
        <title>Draft genome sequence of Wickerhamomyces ciferrii NRRL Y-1031 F-60-10.</title>
        <authorList>
            <person name="Schneider J."/>
            <person name="Andrea H."/>
            <person name="Blom J."/>
            <person name="Jaenicke S."/>
            <person name="Ruckert C."/>
            <person name="Schorsch C."/>
            <person name="Szczepanowski R."/>
            <person name="Farwick M."/>
            <person name="Goesmann A."/>
            <person name="Puhler A."/>
            <person name="Schaffer S."/>
            <person name="Tauch A."/>
            <person name="Kohler T."/>
            <person name="Brinkrolf K."/>
        </authorList>
    </citation>
    <scope>NUCLEOTIDE SEQUENCE [LARGE SCALE GENOMIC DNA]</scope>
    <source>
        <strain evidence="11">ATCC 14091 / BCRC 22168 / CBS 111 / JCM 3599 / NBRC 0793 / NRRL Y-1031 F-60-10</strain>
    </source>
</reference>
<dbReference type="Proteomes" id="UP000009328">
    <property type="component" value="Unassembled WGS sequence"/>
</dbReference>
<dbReference type="NCBIfam" id="TIGR00066">
    <property type="entry name" value="g_glut_trans"/>
    <property type="match status" value="1"/>
</dbReference>
<feature type="binding site" evidence="7">
    <location>
        <position position="479"/>
    </location>
    <ligand>
        <name>L-glutamate</name>
        <dbReference type="ChEBI" id="CHEBI:29985"/>
    </ligand>
</feature>
<keyword evidence="8" id="KW-0012">Acyltransferase</keyword>
<keyword evidence="9" id="KW-0812">Transmembrane</keyword>
<dbReference type="InParanoid" id="K0KKT7"/>
<evidence type="ECO:0000256" key="2">
    <source>
        <dbReference type="ARBA" id="ARBA00001089"/>
    </source>
</evidence>
<organism evidence="10 11">
    <name type="scientific">Wickerhamomyces ciferrii (strain ATCC 14091 / BCRC 22168 / CBS 111 / JCM 3599 / NBRC 0793 / NRRL Y-1031 F-60-10)</name>
    <name type="common">Yeast</name>
    <name type="synonym">Pichia ciferrii</name>
    <dbReference type="NCBI Taxonomy" id="1206466"/>
    <lineage>
        <taxon>Eukaryota</taxon>
        <taxon>Fungi</taxon>
        <taxon>Dikarya</taxon>
        <taxon>Ascomycota</taxon>
        <taxon>Saccharomycotina</taxon>
        <taxon>Saccharomycetes</taxon>
        <taxon>Phaffomycetales</taxon>
        <taxon>Wickerhamomycetaceae</taxon>
        <taxon>Wickerhamomyces</taxon>
    </lineage>
</organism>
<dbReference type="Gene3D" id="1.10.246.130">
    <property type="match status" value="1"/>
</dbReference>
<evidence type="ECO:0000256" key="3">
    <source>
        <dbReference type="ARBA" id="ARBA00005115"/>
    </source>
</evidence>
<dbReference type="GO" id="GO:0006751">
    <property type="term" value="P:glutathione catabolic process"/>
    <property type="evidence" value="ECO:0007669"/>
    <property type="project" value="UniProtKB-UniRule"/>
</dbReference>
<dbReference type="SUPFAM" id="SSF56235">
    <property type="entry name" value="N-terminal nucleophile aminohydrolases (Ntn hydrolases)"/>
    <property type="match status" value="1"/>
</dbReference>
<dbReference type="InterPro" id="IPR043137">
    <property type="entry name" value="GGT_ssub_C"/>
</dbReference>
<dbReference type="GO" id="GO:0036374">
    <property type="term" value="F:glutathione hydrolase activity"/>
    <property type="evidence" value="ECO:0007669"/>
    <property type="project" value="UniProtKB-UniRule"/>
</dbReference>
<dbReference type="AlphaFoldDB" id="K0KKT7"/>
<feature type="binding site" evidence="7">
    <location>
        <position position="530"/>
    </location>
    <ligand>
        <name>L-glutamate</name>
        <dbReference type="ChEBI" id="CHEBI:29985"/>
    </ligand>
</feature>
<dbReference type="eggNOG" id="KOG2410">
    <property type="taxonomic scope" value="Eukaryota"/>
</dbReference>
<dbReference type="PANTHER" id="PTHR11686">
    <property type="entry name" value="GAMMA GLUTAMYL TRANSPEPTIDASE"/>
    <property type="match status" value="1"/>
</dbReference>
<dbReference type="EC" id="3.4.19.13" evidence="8"/>
<evidence type="ECO:0000256" key="5">
    <source>
        <dbReference type="ARBA" id="ARBA00047417"/>
    </source>
</evidence>
<comment type="catalytic activity">
    <reaction evidence="1 8">
        <text>an S-substituted glutathione + H2O = an S-substituted L-cysteinylglycine + L-glutamate</text>
        <dbReference type="Rhea" id="RHEA:59468"/>
        <dbReference type="ChEBI" id="CHEBI:15377"/>
        <dbReference type="ChEBI" id="CHEBI:29985"/>
        <dbReference type="ChEBI" id="CHEBI:90779"/>
        <dbReference type="ChEBI" id="CHEBI:143103"/>
        <dbReference type="EC" id="3.4.19.13"/>
    </reaction>
</comment>
<comment type="similarity">
    <text evidence="4">Belongs to the gamma-glutamyltransferase family.</text>
</comment>
<feature type="active site" description="Nucleophile" evidence="6">
    <location>
        <position position="437"/>
    </location>
</feature>